<comment type="caution">
    <text evidence="1">The sequence shown here is derived from an EMBL/GenBank/DDBJ whole genome shotgun (WGS) entry which is preliminary data.</text>
</comment>
<dbReference type="Proteomes" id="UP000291483">
    <property type="component" value="Unassembled WGS sequence"/>
</dbReference>
<accession>A0A4V2GAE7</accession>
<dbReference type="EMBL" id="SHLC01000001">
    <property type="protein sequence ID" value="RZU63996.1"/>
    <property type="molecule type" value="Genomic_DNA"/>
</dbReference>
<dbReference type="AlphaFoldDB" id="A0A4V2GAE7"/>
<gene>
    <name evidence="1" type="ORF">EV379_0285</name>
</gene>
<dbReference type="RefSeq" id="WP_130504586.1">
    <property type="nucleotide sequence ID" value="NZ_SHLC01000001.1"/>
</dbReference>
<keyword evidence="2" id="KW-1185">Reference proteome</keyword>
<protein>
    <submittedName>
        <fullName evidence="1">Uncharacterized protein</fullName>
    </submittedName>
</protein>
<evidence type="ECO:0000313" key="2">
    <source>
        <dbReference type="Proteomes" id="UP000291483"/>
    </source>
</evidence>
<organism evidence="1 2">
    <name type="scientific">Microterricola gilva</name>
    <dbReference type="NCBI Taxonomy" id="393267"/>
    <lineage>
        <taxon>Bacteria</taxon>
        <taxon>Bacillati</taxon>
        <taxon>Actinomycetota</taxon>
        <taxon>Actinomycetes</taxon>
        <taxon>Micrococcales</taxon>
        <taxon>Microbacteriaceae</taxon>
        <taxon>Microterricola</taxon>
    </lineage>
</organism>
<proteinExistence type="predicted"/>
<evidence type="ECO:0000313" key="1">
    <source>
        <dbReference type="EMBL" id="RZU63996.1"/>
    </source>
</evidence>
<reference evidence="1 2" key="1">
    <citation type="submission" date="2019-02" db="EMBL/GenBank/DDBJ databases">
        <title>Sequencing the genomes of 1000 actinobacteria strains.</title>
        <authorList>
            <person name="Klenk H.-P."/>
        </authorList>
    </citation>
    <scope>NUCLEOTIDE SEQUENCE [LARGE SCALE GENOMIC DNA]</scope>
    <source>
        <strain evidence="1 2">DSM 18319</strain>
    </source>
</reference>
<sequence>MSNDDRSPEEFVVAADVLSAIAIVLSEMGEPDEEVRATLYGRWHCMRPKRFRSGSKRRYYLATTIRRDR</sequence>
<name>A0A4V2GAE7_9MICO</name>